<dbReference type="PANTHER" id="PTHR43081">
    <property type="entry name" value="ADENYLATE CYCLASE, TERMINAL-DIFFERENTIATION SPECIFIC-RELATED"/>
    <property type="match status" value="1"/>
</dbReference>
<feature type="transmembrane region" description="Helical" evidence="1">
    <location>
        <begin position="49"/>
        <end position="74"/>
    </location>
</feature>
<keyword evidence="4" id="KW-1185">Reference proteome</keyword>
<feature type="transmembrane region" description="Helical" evidence="1">
    <location>
        <begin position="12"/>
        <end position="29"/>
    </location>
</feature>
<sequence length="367" mass="41012">MSSRTQIKIKQLAVITVAWLVVGLLMSIYDHLVLLTNNSQGLSADYSFALSLSMNLTSAVIGSMLGGSLLVFYVNVKYLDKPYGYTLLFVATAFIMVILIIIVVIAMMSIPIKTGKPFTDEVSREALKTFLMDSSRAKNTMIWSIVVLLTQLLLQVNTKFGQGTLGNIISGKYHTPKEENKIFMFLDLDSSTSIAEQLGDEKYHELLKDFFADITNPILDNKGEIYQYVGDEVVVAWNYRVGIKNNQCIRCFFDIKQQIQQNKEKYLKRYGFIPNFKGGIHCGKVVAGEIGIIKREITYSGDVLNTTSRILSMCKNFGAEIITSSNLFTGLKLDDSYAMTPLGTIKLRGKEKEVTLSAITQMNILTC</sequence>
<dbReference type="Gene3D" id="3.30.70.1230">
    <property type="entry name" value="Nucleotide cyclase"/>
    <property type="match status" value="1"/>
</dbReference>
<evidence type="ECO:0000313" key="4">
    <source>
        <dbReference type="Proteomes" id="UP000772618"/>
    </source>
</evidence>
<comment type="caution">
    <text evidence="3">The sequence shown here is derived from an EMBL/GenBank/DDBJ whole genome shotgun (WGS) entry which is preliminary data.</text>
</comment>
<evidence type="ECO:0000313" key="3">
    <source>
        <dbReference type="EMBL" id="MBT1705848.1"/>
    </source>
</evidence>
<dbReference type="CDD" id="cd07302">
    <property type="entry name" value="CHD"/>
    <property type="match status" value="1"/>
</dbReference>
<dbReference type="EMBL" id="JAHESD010000070">
    <property type="protein sequence ID" value="MBT1705848.1"/>
    <property type="molecule type" value="Genomic_DNA"/>
</dbReference>
<dbReference type="PANTHER" id="PTHR43081:SF1">
    <property type="entry name" value="ADENYLATE CYCLASE, TERMINAL-DIFFERENTIATION SPECIFIC"/>
    <property type="match status" value="1"/>
</dbReference>
<dbReference type="RefSeq" id="WP_254156080.1">
    <property type="nucleotide sequence ID" value="NZ_JAHESD010000070.1"/>
</dbReference>
<gene>
    <name evidence="3" type="ORF">KK060_21335</name>
</gene>
<dbReference type="PROSITE" id="PS50125">
    <property type="entry name" value="GUANYLATE_CYCLASE_2"/>
    <property type="match status" value="1"/>
</dbReference>
<organism evidence="3 4">
    <name type="scientific">Chryseosolibacter indicus</name>
    <dbReference type="NCBI Taxonomy" id="2782351"/>
    <lineage>
        <taxon>Bacteria</taxon>
        <taxon>Pseudomonadati</taxon>
        <taxon>Bacteroidota</taxon>
        <taxon>Cytophagia</taxon>
        <taxon>Cytophagales</taxon>
        <taxon>Chryseotaleaceae</taxon>
        <taxon>Chryseosolibacter</taxon>
    </lineage>
</organism>
<feature type="transmembrane region" description="Helical" evidence="1">
    <location>
        <begin position="86"/>
        <end position="110"/>
    </location>
</feature>
<name>A0ABS5VXQ4_9BACT</name>
<evidence type="ECO:0000259" key="2">
    <source>
        <dbReference type="PROSITE" id="PS50125"/>
    </source>
</evidence>
<keyword evidence="1" id="KW-0472">Membrane</keyword>
<dbReference type="InterPro" id="IPR029787">
    <property type="entry name" value="Nucleotide_cyclase"/>
</dbReference>
<protein>
    <submittedName>
        <fullName evidence="3">Adenylate/guanylate cyclase domain-containing protein</fullName>
    </submittedName>
</protein>
<dbReference type="Pfam" id="PF00211">
    <property type="entry name" value="Guanylate_cyc"/>
    <property type="match status" value="1"/>
</dbReference>
<proteinExistence type="predicted"/>
<feature type="domain" description="Guanylate cyclase" evidence="2">
    <location>
        <begin position="182"/>
        <end position="311"/>
    </location>
</feature>
<dbReference type="Proteomes" id="UP000772618">
    <property type="component" value="Unassembled WGS sequence"/>
</dbReference>
<dbReference type="SUPFAM" id="SSF55073">
    <property type="entry name" value="Nucleotide cyclase"/>
    <property type="match status" value="1"/>
</dbReference>
<reference evidence="3 4" key="1">
    <citation type="submission" date="2021-05" db="EMBL/GenBank/DDBJ databases">
        <title>A Polyphasic approach of four new species of the genus Ohtaekwangia: Ohtaekwangia histidinii sp. nov., Ohtaekwangia cretensis sp. nov., Ohtaekwangia indiensis sp. nov., Ohtaekwangia reichenbachii sp. nov. from diverse environment.</title>
        <authorList>
            <person name="Octaviana S."/>
        </authorList>
    </citation>
    <scope>NUCLEOTIDE SEQUENCE [LARGE SCALE GENOMIC DNA]</scope>
    <source>
        <strain evidence="3 4">PWU20</strain>
    </source>
</reference>
<dbReference type="InterPro" id="IPR001054">
    <property type="entry name" value="A/G_cyclase"/>
</dbReference>
<accession>A0ABS5VXQ4</accession>
<keyword evidence="1" id="KW-0812">Transmembrane</keyword>
<evidence type="ECO:0000256" key="1">
    <source>
        <dbReference type="SAM" id="Phobius"/>
    </source>
</evidence>
<dbReference type="InterPro" id="IPR050697">
    <property type="entry name" value="Adenylyl/Guanylyl_Cyclase_3/4"/>
</dbReference>
<keyword evidence="1" id="KW-1133">Transmembrane helix</keyword>